<proteinExistence type="inferred from homology"/>
<protein>
    <submittedName>
        <fullName evidence="7">NADH-quinone oxidoreductase subunit F/NADP-reducing hydrogenase subunit HndC</fullName>
    </submittedName>
</protein>
<dbReference type="InterPro" id="IPR037225">
    <property type="entry name" value="Nuo51_FMN-bd_sf"/>
</dbReference>
<reference evidence="8" key="1">
    <citation type="submission" date="2017-01" db="EMBL/GenBank/DDBJ databases">
        <authorList>
            <person name="Varghese N."/>
            <person name="Submissions S."/>
        </authorList>
    </citation>
    <scope>NUCLEOTIDE SEQUENCE [LARGE SCALE GENOMIC DNA]</scope>
    <source>
        <strain evidence="8">ATCC 700103</strain>
    </source>
</reference>
<dbReference type="GO" id="GO:0008137">
    <property type="term" value="F:NADH dehydrogenase (ubiquinone) activity"/>
    <property type="evidence" value="ECO:0007669"/>
    <property type="project" value="InterPro"/>
</dbReference>
<dbReference type="SUPFAM" id="SSF142984">
    <property type="entry name" value="Nqo1 middle domain-like"/>
    <property type="match status" value="1"/>
</dbReference>
<evidence type="ECO:0000313" key="8">
    <source>
        <dbReference type="Proteomes" id="UP000185669"/>
    </source>
</evidence>
<dbReference type="GO" id="GO:0046872">
    <property type="term" value="F:metal ion binding"/>
    <property type="evidence" value="ECO:0007669"/>
    <property type="project" value="UniProtKB-KW"/>
</dbReference>
<evidence type="ECO:0000256" key="4">
    <source>
        <dbReference type="ARBA" id="ARBA00023004"/>
    </source>
</evidence>
<evidence type="ECO:0000259" key="6">
    <source>
        <dbReference type="SMART" id="SM00928"/>
    </source>
</evidence>
<evidence type="ECO:0000256" key="2">
    <source>
        <dbReference type="ARBA" id="ARBA00022485"/>
    </source>
</evidence>
<dbReference type="InterPro" id="IPR011538">
    <property type="entry name" value="Nuo51_FMN-bd"/>
</dbReference>
<keyword evidence="8" id="KW-1185">Reference proteome</keyword>
<evidence type="ECO:0000256" key="3">
    <source>
        <dbReference type="ARBA" id="ARBA00022723"/>
    </source>
</evidence>
<dbReference type="Pfam" id="PF01257">
    <property type="entry name" value="2Fe-2S_thioredx"/>
    <property type="match status" value="1"/>
</dbReference>
<dbReference type="SUPFAM" id="SSF140490">
    <property type="entry name" value="Nqo1C-terminal domain-like"/>
    <property type="match status" value="1"/>
</dbReference>
<dbReference type="Gene3D" id="6.10.250.1450">
    <property type="match status" value="1"/>
</dbReference>
<feature type="domain" description="NADH-ubiquinone oxidoreductase 51kDa subunit iron-sulphur binding" evidence="6">
    <location>
        <begin position="440"/>
        <end position="485"/>
    </location>
</feature>
<dbReference type="Gene3D" id="1.20.1440.230">
    <property type="entry name" value="NADH-ubiquinone oxidoreductase 51kDa subunit, iron-sulphur binding domain"/>
    <property type="match status" value="1"/>
</dbReference>
<keyword evidence="2" id="KW-0004">4Fe-4S</keyword>
<dbReference type="AlphaFoldDB" id="A0A1N6TKU0"/>
<dbReference type="PROSITE" id="PS00645">
    <property type="entry name" value="COMPLEX1_51K_2"/>
    <property type="match status" value="1"/>
</dbReference>
<dbReference type="Gene3D" id="3.40.30.10">
    <property type="entry name" value="Glutaredoxin"/>
    <property type="match status" value="1"/>
</dbReference>
<comment type="similarity">
    <text evidence="1">Belongs to the complex I 51 kDa subunit family.</text>
</comment>
<dbReference type="Gene3D" id="3.10.20.600">
    <property type="match status" value="1"/>
</dbReference>
<dbReference type="STRING" id="56779.SAMN05421834_105106"/>
<dbReference type="OrthoDB" id="9761899at2"/>
<dbReference type="PANTHER" id="PTHR43578:SF3">
    <property type="entry name" value="NADH-QUINONE OXIDOREDUCTASE SUBUNIT F"/>
    <property type="match status" value="1"/>
</dbReference>
<keyword evidence="4" id="KW-0408">Iron</keyword>
<dbReference type="RefSeq" id="WP_076544294.1">
    <property type="nucleotide sequence ID" value="NZ_FTNC01000005.1"/>
</dbReference>
<organism evidence="7 8">
    <name type="scientific">Halanaerobium kushneri</name>
    <dbReference type="NCBI Taxonomy" id="56779"/>
    <lineage>
        <taxon>Bacteria</taxon>
        <taxon>Bacillati</taxon>
        <taxon>Bacillota</taxon>
        <taxon>Clostridia</taxon>
        <taxon>Halanaerobiales</taxon>
        <taxon>Halanaerobiaceae</taxon>
        <taxon>Halanaerobium</taxon>
    </lineage>
</organism>
<dbReference type="FunFam" id="3.40.50.11540:FF:000001">
    <property type="entry name" value="NADH dehydrogenase [ubiquinone] flavoprotein 1, mitochondrial"/>
    <property type="match status" value="1"/>
</dbReference>
<dbReference type="SMART" id="SM00928">
    <property type="entry name" value="NADH_4Fe-4S"/>
    <property type="match status" value="1"/>
</dbReference>
<dbReference type="InterPro" id="IPR019554">
    <property type="entry name" value="Soluble_ligand-bd"/>
</dbReference>
<dbReference type="InterPro" id="IPR036249">
    <property type="entry name" value="Thioredoxin-like_sf"/>
</dbReference>
<dbReference type="PANTHER" id="PTHR43578">
    <property type="entry name" value="NADH-QUINONE OXIDOREDUCTASE SUBUNIT F"/>
    <property type="match status" value="1"/>
</dbReference>
<dbReference type="GO" id="GO:0051539">
    <property type="term" value="F:4 iron, 4 sulfur cluster binding"/>
    <property type="evidence" value="ECO:0007669"/>
    <property type="project" value="UniProtKB-KW"/>
</dbReference>
<dbReference type="FunFam" id="1.20.1440.230:FF:000001">
    <property type="entry name" value="Mitochondrial NADH dehydrogenase flavoprotein 1"/>
    <property type="match status" value="1"/>
</dbReference>
<name>A0A1N6TKU0_9FIRM</name>
<dbReference type="NCBIfam" id="NF010120">
    <property type="entry name" value="PRK13596.1"/>
    <property type="match status" value="1"/>
</dbReference>
<dbReference type="Pfam" id="PF10531">
    <property type="entry name" value="SLBB"/>
    <property type="match status" value="1"/>
</dbReference>
<evidence type="ECO:0000256" key="1">
    <source>
        <dbReference type="ARBA" id="ARBA00007523"/>
    </source>
</evidence>
<evidence type="ECO:0000256" key="5">
    <source>
        <dbReference type="ARBA" id="ARBA00023014"/>
    </source>
</evidence>
<dbReference type="Proteomes" id="UP000185669">
    <property type="component" value="Unassembled WGS sequence"/>
</dbReference>
<dbReference type="Pfam" id="PF10589">
    <property type="entry name" value="NADH_4Fe-4S"/>
    <property type="match status" value="1"/>
</dbReference>
<keyword evidence="5" id="KW-0411">Iron-sulfur</keyword>
<dbReference type="SUPFAM" id="SSF142019">
    <property type="entry name" value="Nqo1 FMN-binding domain-like"/>
    <property type="match status" value="1"/>
</dbReference>
<dbReference type="Gene3D" id="3.40.50.11540">
    <property type="entry name" value="NADH-ubiquinone oxidoreductase 51kDa subunit"/>
    <property type="match status" value="1"/>
</dbReference>
<dbReference type="InterPro" id="IPR037207">
    <property type="entry name" value="Nuop51_4Fe4S-bd_sf"/>
</dbReference>
<dbReference type="GO" id="GO:0010181">
    <property type="term" value="F:FMN binding"/>
    <property type="evidence" value="ECO:0007669"/>
    <property type="project" value="InterPro"/>
</dbReference>
<sequence length="533" mass="58261">MAKKEILICAGTACLSAGAEEIKDRFEEEIKKLNLTEDYEIKTVISNTGCIGPCSLGPIAIIKDDSTFYGHLKTENVERIVREHLLQGKIVEDLLTEENGEKIEDFKEIRFMKKQKRIALRNTGIIDPNKIEEYIERDGYQALKSVLNNLTPLEVIEEIKNSGLRGRGGAGFPTGMKWSFAHQAEGEQKYIICNADEGDPGAFMDRSILEGDPHSIIEAMIIAGYAIGAEQGYVYVRAEYPLAVKNLKIAIRAAENNGYLGSNIYGSDFSFNLEVRVGAGAFVCGEETALIASIEGKRGQPSTKPPYPANSGLWGKPTVINNVETLANIVPIINQGSDWFSSIGTEKSKGTKVFAVAGDVKNTGLVEVPMGTTLREIIFDIAGGIAEDKGFKAAQIGGPSGGTIPKEYLDLQIDYESVKKVGAIVGSGGLVIMDEDNSMVDVARFFLEFTEDESCGKCTPCRVGTKRMLDILEKILEGKGRRQDLDKLEKLGNTIKETSLCGLGQTAPNPVLSTLKYFREEYETLIKQAEEVN</sequence>
<gene>
    <name evidence="7" type="ORF">SAMN05421834_105106</name>
</gene>
<dbReference type="EMBL" id="FTNC01000005">
    <property type="protein sequence ID" value="SIQ54020.1"/>
    <property type="molecule type" value="Genomic_DNA"/>
</dbReference>
<dbReference type="InterPro" id="IPR019575">
    <property type="entry name" value="Nuop51_4Fe4S-bd"/>
</dbReference>
<keyword evidence="3" id="KW-0479">Metal-binding</keyword>
<dbReference type="InterPro" id="IPR001949">
    <property type="entry name" value="NADH-UbQ_OxRdtase_51kDa_CS"/>
</dbReference>
<evidence type="ECO:0000313" key="7">
    <source>
        <dbReference type="EMBL" id="SIQ54020.1"/>
    </source>
</evidence>
<dbReference type="CDD" id="cd02980">
    <property type="entry name" value="TRX_Fd_family"/>
    <property type="match status" value="1"/>
</dbReference>
<accession>A0A1N6TKU0</accession>
<dbReference type="Pfam" id="PF01512">
    <property type="entry name" value="Complex1_51K"/>
    <property type="match status" value="1"/>
</dbReference>
<dbReference type="SUPFAM" id="SSF52833">
    <property type="entry name" value="Thioredoxin-like"/>
    <property type="match status" value="1"/>
</dbReference>